<feature type="chain" id="PRO_5044206248" description="Fibronectin type-III domain-containing protein" evidence="10">
    <location>
        <begin position="23"/>
        <end position="763"/>
    </location>
</feature>
<feature type="transmembrane region" description="Helical" evidence="9">
    <location>
        <begin position="232"/>
        <end position="252"/>
    </location>
</feature>
<evidence type="ECO:0000256" key="5">
    <source>
        <dbReference type="ARBA" id="ARBA00023136"/>
    </source>
</evidence>
<dbReference type="PANTHER" id="PTHR23037">
    <property type="entry name" value="CYTOKINE RECEPTOR"/>
    <property type="match status" value="1"/>
</dbReference>
<keyword evidence="13" id="KW-1185">Reference proteome</keyword>
<dbReference type="GeneTree" id="ENSGT00510000049239"/>
<dbReference type="GO" id="GO:0016064">
    <property type="term" value="P:immunoglobulin mediated immune response"/>
    <property type="evidence" value="ECO:0007669"/>
    <property type="project" value="TreeGrafter"/>
</dbReference>
<dbReference type="PROSITE" id="PS50853">
    <property type="entry name" value="FN3"/>
    <property type="match status" value="1"/>
</dbReference>
<evidence type="ECO:0000256" key="1">
    <source>
        <dbReference type="ARBA" id="ARBA00004479"/>
    </source>
</evidence>
<dbReference type="GO" id="GO:0009897">
    <property type="term" value="C:external side of plasma membrane"/>
    <property type="evidence" value="ECO:0007669"/>
    <property type="project" value="TreeGrafter"/>
</dbReference>
<evidence type="ECO:0000256" key="7">
    <source>
        <dbReference type="ARBA" id="ARBA00023180"/>
    </source>
</evidence>
<keyword evidence="5 9" id="KW-0472">Membrane</keyword>
<dbReference type="InterPro" id="IPR013783">
    <property type="entry name" value="Ig-like_fold"/>
</dbReference>
<reference evidence="12" key="2">
    <citation type="submission" date="2025-09" db="UniProtKB">
        <authorList>
            <consortium name="Ensembl"/>
        </authorList>
    </citation>
    <scope>IDENTIFICATION</scope>
</reference>
<dbReference type="Gene3D" id="2.60.40.10">
    <property type="entry name" value="Immunoglobulins"/>
    <property type="match status" value="1"/>
</dbReference>
<feature type="signal peptide" evidence="10">
    <location>
        <begin position="1"/>
        <end position="22"/>
    </location>
</feature>
<reference evidence="12" key="1">
    <citation type="submission" date="2025-08" db="UniProtKB">
        <authorList>
            <consortium name="Ensembl"/>
        </authorList>
    </citation>
    <scope>IDENTIFICATION</scope>
</reference>
<name>A0A8C8HGP8_ONCTS</name>
<dbReference type="AlphaFoldDB" id="A0A8C8HGP8"/>
<keyword evidence="6" id="KW-0675">Receptor</keyword>
<keyword evidence="7" id="KW-0325">Glycoprotein</keyword>
<evidence type="ECO:0000256" key="10">
    <source>
        <dbReference type="SAM" id="SignalP"/>
    </source>
</evidence>
<proteinExistence type="predicted"/>
<feature type="region of interest" description="Disordered" evidence="8">
    <location>
        <begin position="373"/>
        <end position="407"/>
    </location>
</feature>
<dbReference type="CDD" id="cd00063">
    <property type="entry name" value="FN3"/>
    <property type="match status" value="1"/>
</dbReference>
<evidence type="ECO:0000256" key="6">
    <source>
        <dbReference type="ARBA" id="ARBA00023170"/>
    </source>
</evidence>
<dbReference type="GO" id="GO:0004896">
    <property type="term" value="F:cytokine receptor activity"/>
    <property type="evidence" value="ECO:0007669"/>
    <property type="project" value="TreeGrafter"/>
</dbReference>
<evidence type="ECO:0000256" key="8">
    <source>
        <dbReference type="SAM" id="MobiDB-lite"/>
    </source>
</evidence>
<dbReference type="Proteomes" id="UP000694402">
    <property type="component" value="Unassembled WGS sequence"/>
</dbReference>
<keyword evidence="4 9" id="KW-1133">Transmembrane helix</keyword>
<dbReference type="SUPFAM" id="SSF49265">
    <property type="entry name" value="Fibronectin type III"/>
    <property type="match status" value="1"/>
</dbReference>
<dbReference type="InterPro" id="IPR003961">
    <property type="entry name" value="FN3_dom"/>
</dbReference>
<gene>
    <name evidence="12" type="primary">il21r.1</name>
</gene>
<feature type="domain" description="Fibronectin type-III" evidence="11">
    <location>
        <begin position="120"/>
        <end position="224"/>
    </location>
</feature>
<evidence type="ECO:0000259" key="11">
    <source>
        <dbReference type="PROSITE" id="PS50853"/>
    </source>
</evidence>
<evidence type="ECO:0000256" key="2">
    <source>
        <dbReference type="ARBA" id="ARBA00022692"/>
    </source>
</evidence>
<evidence type="ECO:0000256" key="4">
    <source>
        <dbReference type="ARBA" id="ARBA00022989"/>
    </source>
</evidence>
<dbReference type="InterPro" id="IPR036116">
    <property type="entry name" value="FN3_sf"/>
</dbReference>
<keyword evidence="2 9" id="KW-0812">Transmembrane</keyword>
<keyword evidence="3 10" id="KW-0732">Signal</keyword>
<evidence type="ECO:0000313" key="13">
    <source>
        <dbReference type="Proteomes" id="UP000694402"/>
    </source>
</evidence>
<evidence type="ECO:0000313" key="12">
    <source>
        <dbReference type="Ensembl" id="ENSOTSP00005064109.2"/>
    </source>
</evidence>
<organism evidence="12 13">
    <name type="scientific">Oncorhynchus tshawytscha</name>
    <name type="common">Chinook salmon</name>
    <name type="synonym">Salmo tshawytscha</name>
    <dbReference type="NCBI Taxonomy" id="74940"/>
    <lineage>
        <taxon>Eukaryota</taxon>
        <taxon>Metazoa</taxon>
        <taxon>Chordata</taxon>
        <taxon>Craniata</taxon>
        <taxon>Vertebrata</taxon>
        <taxon>Euteleostomi</taxon>
        <taxon>Actinopterygii</taxon>
        <taxon>Neopterygii</taxon>
        <taxon>Teleostei</taxon>
        <taxon>Protacanthopterygii</taxon>
        <taxon>Salmoniformes</taxon>
        <taxon>Salmonidae</taxon>
        <taxon>Salmoninae</taxon>
        <taxon>Oncorhynchus</taxon>
    </lineage>
</organism>
<dbReference type="PANTHER" id="PTHR23037:SF36">
    <property type="entry name" value="INTERLEUKIN 21 RECEPTOR, TANDEM DUPLICATE 1"/>
    <property type="match status" value="1"/>
</dbReference>
<comment type="subcellular location">
    <subcellularLocation>
        <location evidence="1">Membrane</location>
        <topology evidence="1">Single-pass type I membrane protein</topology>
    </subcellularLocation>
</comment>
<dbReference type="Ensembl" id="ENSOTST00005069684.2">
    <property type="protein sequence ID" value="ENSOTSP00005064109.2"/>
    <property type="gene ID" value="ENSOTSG00005030640.2"/>
</dbReference>
<evidence type="ECO:0000256" key="3">
    <source>
        <dbReference type="ARBA" id="ARBA00022729"/>
    </source>
</evidence>
<protein>
    <recommendedName>
        <fullName evidence="11">Fibronectin type-III domain-containing protein</fullName>
    </recommendedName>
</protein>
<accession>A0A8C8HGP8</accession>
<evidence type="ECO:0000256" key="9">
    <source>
        <dbReference type="SAM" id="Phobius"/>
    </source>
</evidence>
<sequence length="763" mass="85734">MAVKQQLISSLVLCYLIQYVACFCNVTCTTDYSTSLNCSCSGTVPSSPILLEAECRDFEDQVNDSCEITPSQSWCIIQPEGFFMLISTDTTCTARVKHTGNEDKMKTDDSTDWKLYKLVKPQYPVNVQVTENIDSYNITWQMDENIYLDKLLMYRVQITTHNYLKDPVYYPVRQDQRYLVLSSLQLQPGTEYVANVQASVNPVCNYQGPWSEWSSTVEWRTTEGNAKLGCQWPVLLTILLCLILCCLFKILWLKRLHLMNYSPSPEDFFKPLYHTYGGDFKKWVGPVFIFSELDPLEKNPPTQRMTEKQLDILGLSRLSVEEDSSSSSGDQGTCHSAGHVSINTVMVSGEEGALSGSSWVTYRCNQGGESFSQYTGGSRGGIDTEAEGPLGAGAEEEGGLSGQSGRRASTGLPAMKWQFQLQACNYQPEQISLDSEDGYPPMVLDLDSVDTIDSGVFVESDCSSPVNTNFESEKQIDSALLSGVGSSPSEYVKQWVTGNTMQEDTTNSGQNRTIIMMLDFTHSFSLRDALSTRPMHKPYTHAKMKLLLALCAVWNIIQLSVCCSSGEMTDRLTCVSDYWFTITCTLSITDEPAGVNNTHYWLNFTWSGGVGITFKCPLVKMGDSYGCTFVADFDKNVTYHGSSFNEMDCFDVQLCYNIDCQSNVTGFEPFKNIQPTAPSHLAVQWTSEGYKCTWQSGYEHHPYLTEFPYQLFFYKYHGDKSEVNKEHLNQIHASIVKVNGCLLNCFLDFFLRGFLCPLKTNLF</sequence>